<dbReference type="Pfam" id="PF01885">
    <property type="entry name" value="PTS_2-RNA"/>
    <property type="match status" value="1"/>
</dbReference>
<comment type="catalytic activity">
    <reaction evidence="6">
        <text>2'-phospho-[ligated tRNA] + NAD(+) = mature tRNA + ADP-alpha-D-ribose 1'',2''-cyclic phosphate + nicotinamide</text>
        <dbReference type="Rhea" id="RHEA:23324"/>
        <dbReference type="Rhea" id="RHEA-COMP:11106"/>
        <dbReference type="Rhea" id="RHEA-COMP:11107"/>
        <dbReference type="ChEBI" id="CHEBI:17154"/>
        <dbReference type="ChEBI" id="CHEBI:57540"/>
        <dbReference type="ChEBI" id="CHEBI:76596"/>
        <dbReference type="ChEBI" id="CHEBI:82883"/>
        <dbReference type="ChEBI" id="CHEBI:85027"/>
        <dbReference type="EC" id="2.7.1.160"/>
    </reaction>
</comment>
<dbReference type="InterPro" id="IPR042081">
    <property type="entry name" value="RNA_2'-PTrans_C"/>
</dbReference>
<evidence type="ECO:0000256" key="2">
    <source>
        <dbReference type="ARBA" id="ARBA00009836"/>
    </source>
</evidence>
<dbReference type="AlphaFoldDB" id="A0A813NAW7"/>
<comment type="similarity">
    <text evidence="2">Belongs to the KptA/TPT1 family.</text>
</comment>
<name>A0A813NAW7_9BILA</name>
<reference evidence="7" key="1">
    <citation type="submission" date="2021-02" db="EMBL/GenBank/DDBJ databases">
        <authorList>
            <person name="Nowell W R."/>
        </authorList>
    </citation>
    <scope>NUCLEOTIDE SEQUENCE</scope>
</reference>
<dbReference type="EC" id="2.7.1.160" evidence="3"/>
<evidence type="ECO:0000256" key="1">
    <source>
        <dbReference type="ARBA" id="ARBA00003343"/>
    </source>
</evidence>
<protein>
    <recommendedName>
        <fullName evidence="3">2'-phosphotransferase</fullName>
        <ecNumber evidence="3">2.7.1.160</ecNumber>
    </recommendedName>
</protein>
<proteinExistence type="inferred from homology"/>
<evidence type="ECO:0000256" key="5">
    <source>
        <dbReference type="ARBA" id="ARBA00023027"/>
    </source>
</evidence>
<evidence type="ECO:0000256" key="6">
    <source>
        <dbReference type="ARBA" id="ARBA00047949"/>
    </source>
</evidence>
<evidence type="ECO:0000313" key="8">
    <source>
        <dbReference type="EMBL" id="CAF3906187.1"/>
    </source>
</evidence>
<dbReference type="InterPro" id="IPR002745">
    <property type="entry name" value="Ptrans_KptA/Tpt1"/>
</dbReference>
<dbReference type="EMBL" id="CAJOBB010001808">
    <property type="protein sequence ID" value="CAF3906187.1"/>
    <property type="molecule type" value="Genomic_DNA"/>
</dbReference>
<dbReference type="Gene3D" id="1.10.10.970">
    <property type="entry name" value="RNA 2'-phosphotransferase, Tpt1/KptA family, N-terminal domain"/>
    <property type="match status" value="1"/>
</dbReference>
<organism evidence="7 9">
    <name type="scientific">Adineta steineri</name>
    <dbReference type="NCBI Taxonomy" id="433720"/>
    <lineage>
        <taxon>Eukaryota</taxon>
        <taxon>Metazoa</taxon>
        <taxon>Spiralia</taxon>
        <taxon>Gnathifera</taxon>
        <taxon>Rotifera</taxon>
        <taxon>Eurotatoria</taxon>
        <taxon>Bdelloidea</taxon>
        <taxon>Adinetida</taxon>
        <taxon>Adinetidae</taxon>
        <taxon>Adineta</taxon>
    </lineage>
</organism>
<keyword evidence="4" id="KW-0808">Transferase</keyword>
<evidence type="ECO:0000313" key="7">
    <source>
        <dbReference type="EMBL" id="CAF0732178.1"/>
    </source>
</evidence>
<dbReference type="InterPro" id="IPR042080">
    <property type="entry name" value="RNA_2'-PTrans_N"/>
</dbReference>
<sequence>MAARNFKYSSQRTGASNSSSEKVVQLSKALSWLLRHAVLKEGLQFQSDGYVFVEDVLNHHSFANKYTVDDIHECVAKNEKKRFGLKIDEQTGKEMIRAHQGHSLEEASIEMKQITDPNQFPVVLHGTYMKHWPSISTKGLSKMNRTHIHFAPGMPTQNGVISGMRASAQLYIYIDMEKALKDGLTFFVSSNNVILSPGNEDGYIPPCYFRLVQNRQGQNLPVTAQSFQKTTTDS</sequence>
<gene>
    <name evidence="7" type="ORF">IZO911_LOCUS2942</name>
    <name evidence="8" type="ORF">KXQ929_LOCUS23091</name>
</gene>
<comment type="caution">
    <text evidence="7">The sequence shown here is derived from an EMBL/GenBank/DDBJ whole genome shotgun (WGS) entry which is preliminary data.</text>
</comment>
<keyword evidence="5" id="KW-0520">NAD</keyword>
<dbReference type="SUPFAM" id="SSF56399">
    <property type="entry name" value="ADP-ribosylation"/>
    <property type="match status" value="1"/>
</dbReference>
<evidence type="ECO:0000256" key="4">
    <source>
        <dbReference type="ARBA" id="ARBA00022679"/>
    </source>
</evidence>
<comment type="function">
    <text evidence="1">Catalyzes the last step of tRNA splicing, the transfer of the splice junction 2'-phosphate from ligated tRNA to NAD to produce ADP-ribose 1''-2'' cyclic phosphate.</text>
</comment>
<dbReference type="GO" id="GO:0000215">
    <property type="term" value="F:tRNA 2'-phosphotransferase activity"/>
    <property type="evidence" value="ECO:0007669"/>
    <property type="project" value="UniProtKB-EC"/>
</dbReference>
<dbReference type="PANTHER" id="PTHR12684:SF2">
    <property type="entry name" value="TRNA 2'-PHOSPHOTRANSFERASE 1"/>
    <property type="match status" value="1"/>
</dbReference>
<dbReference type="Gene3D" id="3.20.170.30">
    <property type="match status" value="1"/>
</dbReference>
<dbReference type="Proteomes" id="UP000663860">
    <property type="component" value="Unassembled WGS sequence"/>
</dbReference>
<dbReference type="EMBL" id="CAJNOE010000015">
    <property type="protein sequence ID" value="CAF0732178.1"/>
    <property type="molecule type" value="Genomic_DNA"/>
</dbReference>
<dbReference type="Proteomes" id="UP000663868">
    <property type="component" value="Unassembled WGS sequence"/>
</dbReference>
<dbReference type="PANTHER" id="PTHR12684">
    <property type="entry name" value="PUTATIVE PHOSPHOTRANSFERASE"/>
    <property type="match status" value="1"/>
</dbReference>
<accession>A0A813NAW7</accession>
<dbReference type="GO" id="GO:0006388">
    <property type="term" value="P:tRNA splicing, via endonucleolytic cleavage and ligation"/>
    <property type="evidence" value="ECO:0007669"/>
    <property type="project" value="TreeGrafter"/>
</dbReference>
<evidence type="ECO:0000313" key="9">
    <source>
        <dbReference type="Proteomes" id="UP000663860"/>
    </source>
</evidence>
<evidence type="ECO:0000256" key="3">
    <source>
        <dbReference type="ARBA" id="ARBA00012007"/>
    </source>
</evidence>